<evidence type="ECO:0000313" key="1">
    <source>
        <dbReference type="EMBL" id="OAK56242.1"/>
    </source>
</evidence>
<keyword evidence="2" id="KW-1185">Reference proteome</keyword>
<comment type="caution">
    <text evidence="1">The sequence shown here is derived from an EMBL/GenBank/DDBJ whole genome shotgun (WGS) entry which is preliminary data.</text>
</comment>
<reference evidence="1 2" key="1">
    <citation type="submission" date="2016-03" db="EMBL/GenBank/DDBJ databases">
        <title>Genome sequence of Rhodococcus kyotonensis KB10.</title>
        <authorList>
            <person name="Jeong H."/>
            <person name="Hong C.E."/>
            <person name="Jo S.H."/>
            <person name="Park J.M."/>
        </authorList>
    </citation>
    <scope>NUCLEOTIDE SEQUENCE [LARGE SCALE GENOMIC DNA]</scope>
    <source>
        <strain evidence="1 2">KB10</strain>
    </source>
</reference>
<proteinExistence type="predicted"/>
<dbReference type="EMBL" id="LVHI01000005">
    <property type="protein sequence ID" value="OAK56242.1"/>
    <property type="molecule type" value="Genomic_DNA"/>
</dbReference>
<accession>A0A177YKX5</accession>
<dbReference type="Proteomes" id="UP000077519">
    <property type="component" value="Unassembled WGS sequence"/>
</dbReference>
<dbReference type="AlphaFoldDB" id="A0A177YKX5"/>
<evidence type="ECO:0000313" key="2">
    <source>
        <dbReference type="Proteomes" id="UP000077519"/>
    </source>
</evidence>
<organism evidence="1 2">
    <name type="scientific">Rhodococcoides kyotonense</name>
    <dbReference type="NCBI Taxonomy" id="398843"/>
    <lineage>
        <taxon>Bacteria</taxon>
        <taxon>Bacillati</taxon>
        <taxon>Actinomycetota</taxon>
        <taxon>Actinomycetes</taxon>
        <taxon>Mycobacteriales</taxon>
        <taxon>Nocardiaceae</taxon>
        <taxon>Rhodococcoides</taxon>
    </lineage>
</organism>
<name>A0A177YKX5_9NOCA</name>
<protein>
    <submittedName>
        <fullName evidence="1">Uncharacterized protein</fullName>
    </submittedName>
</protein>
<gene>
    <name evidence="1" type="ORF">A3K89_17360</name>
</gene>
<dbReference type="RefSeq" id="WP_068422474.1">
    <property type="nucleotide sequence ID" value="NZ_LVHI01000005.1"/>
</dbReference>
<sequence length="80" mass="8446">MTALVEWVDVGAVTADAAGVTASIDDDPRRRNAPASDHRPVLAVIWPTTSATRRLATEAFFGGRATAFLLAEADAHNELA</sequence>